<dbReference type="Pfam" id="PF03644">
    <property type="entry name" value="Glyco_hydro_85"/>
    <property type="match status" value="1"/>
</dbReference>
<evidence type="ECO:0000256" key="1">
    <source>
        <dbReference type="SAM" id="MobiDB-lite"/>
    </source>
</evidence>
<protein>
    <recommendedName>
        <fullName evidence="2">Cytosolic endo-beta-N-acetylglucosaminidase TIM barrel domain-containing protein</fullName>
    </recommendedName>
</protein>
<dbReference type="PANTHER" id="PTHR13246:SF1">
    <property type="entry name" value="CYTOSOLIC ENDO-BETA-N-ACETYLGLUCOSAMINIDASE"/>
    <property type="match status" value="1"/>
</dbReference>
<sequence>MAEKKMWKQLNLTCKPLDNLEEILSFLQEPPSWGSLCTDIKPHSINMVRNNDVNKFFGENLLETPQTFCHYDRESEEEVERIDRKKIPKTLVCHDMANGYHDDSVIDGTGDYSAYTFSNWGVIDIFCYFSHHFITIPPLGWINVGHAHGTQVIGTVITEWAEGVALWDKILQSESDWQHFASALVAIAKTLRFDGWLLNIENKIAKPNELLKFVRYLHTILHEELENPVLIWYDSVTVEGHLNWQNGLNGKNKAFFDIVDGFFTNYSWSEKDVEASVTAAGERLNDLYIGIDVWGRNFYGGGQFNTQEAVQVAFKHGCSLAIFAPAWTHEAMSENNADINSVANSEDLDMFERFLLRDRALWGSLWPYLNTKLPSELPFKTSFCRGQGKKRRLYGEAICPVPWFNLRHMQYQPNSNHGPHGYLLSTQDNIAHLSRFGLLSNKAGILRYRRSLEVSRELAPGKSKEVSLTLKEDSITVLTPKETVVVANEINEGRTSVKRKMKNAFLNLFKSKAAKSDQFANIGAAKNEKMAESERAVQSEQEPKTDEAAKVDEQSLADVDTKSTYEISGRSMVQMSVNIRLGDRTGKTRYALAYVPTELECLEPFFEDSFLGGSCLKINPSDEVSNEHWLSRLFFCDFHCHNSLIACVVTKNLVGHEDQFLNMKLNVVDAKDGYKKVVLVGRSVPHGYEAASAAEVINLYPLSDPADPQFRELQKYVVLNEPDFYMPIANAYGWKVRYYEIQLPGARVTSINCQTGLDEGPILLGHFGLCARTMSQADLQVLT</sequence>
<dbReference type="Gene3D" id="3.20.20.80">
    <property type="entry name" value="Glycosidases"/>
    <property type="match status" value="1"/>
</dbReference>
<dbReference type="Gene3D" id="2.60.120.260">
    <property type="entry name" value="Galactose-binding domain-like"/>
    <property type="match status" value="1"/>
</dbReference>
<dbReference type="EMBL" id="CAKOGL010000029">
    <property type="protein sequence ID" value="CAH2106840.1"/>
    <property type="molecule type" value="Genomic_DNA"/>
</dbReference>
<name>A0AAU9VAR6_EUPED</name>
<dbReference type="AlphaFoldDB" id="A0AAU9VAR6"/>
<dbReference type="InterPro" id="IPR032979">
    <property type="entry name" value="ENGase"/>
</dbReference>
<keyword evidence="4" id="KW-1185">Reference proteome</keyword>
<feature type="region of interest" description="Disordered" evidence="1">
    <location>
        <begin position="535"/>
        <end position="555"/>
    </location>
</feature>
<evidence type="ECO:0000259" key="2">
    <source>
        <dbReference type="Pfam" id="PF03644"/>
    </source>
</evidence>
<evidence type="ECO:0000313" key="3">
    <source>
        <dbReference type="EMBL" id="CAH2106840.1"/>
    </source>
</evidence>
<dbReference type="GO" id="GO:0033925">
    <property type="term" value="F:mannosyl-glycoprotein endo-beta-N-acetylglucosaminidase activity"/>
    <property type="evidence" value="ECO:0007669"/>
    <property type="project" value="UniProtKB-EC"/>
</dbReference>
<dbReference type="PANTHER" id="PTHR13246">
    <property type="entry name" value="ENDO BETA N-ACETYLGLUCOSAMINIDASE"/>
    <property type="match status" value="1"/>
</dbReference>
<evidence type="ECO:0000313" key="4">
    <source>
        <dbReference type="Proteomes" id="UP001153954"/>
    </source>
</evidence>
<gene>
    <name evidence="3" type="ORF">EEDITHA_LOCUS20921</name>
</gene>
<proteinExistence type="predicted"/>
<dbReference type="InterPro" id="IPR005201">
    <property type="entry name" value="TIM_ENGase"/>
</dbReference>
<dbReference type="GO" id="GO:0005829">
    <property type="term" value="C:cytosol"/>
    <property type="evidence" value="ECO:0007669"/>
    <property type="project" value="UniProtKB-SubCell"/>
</dbReference>
<organism evidence="3 4">
    <name type="scientific">Euphydryas editha</name>
    <name type="common">Edith's checkerspot</name>
    <dbReference type="NCBI Taxonomy" id="104508"/>
    <lineage>
        <taxon>Eukaryota</taxon>
        <taxon>Metazoa</taxon>
        <taxon>Ecdysozoa</taxon>
        <taxon>Arthropoda</taxon>
        <taxon>Hexapoda</taxon>
        <taxon>Insecta</taxon>
        <taxon>Pterygota</taxon>
        <taxon>Neoptera</taxon>
        <taxon>Endopterygota</taxon>
        <taxon>Lepidoptera</taxon>
        <taxon>Glossata</taxon>
        <taxon>Ditrysia</taxon>
        <taxon>Papilionoidea</taxon>
        <taxon>Nymphalidae</taxon>
        <taxon>Nymphalinae</taxon>
        <taxon>Euphydryas</taxon>
    </lineage>
</organism>
<dbReference type="Proteomes" id="UP001153954">
    <property type="component" value="Unassembled WGS sequence"/>
</dbReference>
<dbReference type="CDD" id="cd06547">
    <property type="entry name" value="GH85_ENGase"/>
    <property type="match status" value="1"/>
</dbReference>
<comment type="caution">
    <text evidence="3">The sequence shown here is derived from an EMBL/GenBank/DDBJ whole genome shotgun (WGS) entry which is preliminary data.</text>
</comment>
<feature type="domain" description="Cytosolic endo-beta-N-acetylglucosaminidase TIM barrel" evidence="2">
    <location>
        <begin position="100"/>
        <end position="390"/>
    </location>
</feature>
<accession>A0AAU9VAR6</accession>
<reference evidence="3" key="1">
    <citation type="submission" date="2022-03" db="EMBL/GenBank/DDBJ databases">
        <authorList>
            <person name="Tunstrom K."/>
        </authorList>
    </citation>
    <scope>NUCLEOTIDE SEQUENCE</scope>
</reference>